<comment type="caution">
    <text evidence="3">The sequence shown here is derived from an EMBL/GenBank/DDBJ whole genome shotgun (WGS) entry which is preliminary data.</text>
</comment>
<dbReference type="InterPro" id="IPR014048">
    <property type="entry name" value="MethylDNA_cys_MeTrfase_DNA-bd"/>
</dbReference>
<dbReference type="EMBL" id="JBHSGG010000023">
    <property type="protein sequence ID" value="MFC4728166.1"/>
    <property type="molecule type" value="Genomic_DNA"/>
</dbReference>
<proteinExistence type="predicted"/>
<dbReference type="InterPro" id="IPR052520">
    <property type="entry name" value="ATL_DNA_repair"/>
</dbReference>
<dbReference type="PANTHER" id="PTHR42942">
    <property type="entry name" value="6-O-METHYLGUANINE DNA METHYLTRANSFERASE"/>
    <property type="match status" value="1"/>
</dbReference>
<evidence type="ECO:0000313" key="3">
    <source>
        <dbReference type="EMBL" id="MFC4728166.1"/>
    </source>
</evidence>
<dbReference type="PANTHER" id="PTHR42942:SF1">
    <property type="entry name" value="ALKYLTRANSFERASE-LIKE PROTEIN 1"/>
    <property type="match status" value="1"/>
</dbReference>
<reference evidence="4" key="1">
    <citation type="journal article" date="2019" name="Int. J. Syst. Evol. Microbiol.">
        <title>The Global Catalogue of Microorganisms (GCM) 10K type strain sequencing project: providing services to taxonomists for standard genome sequencing and annotation.</title>
        <authorList>
            <consortium name="The Broad Institute Genomics Platform"/>
            <consortium name="The Broad Institute Genome Sequencing Center for Infectious Disease"/>
            <person name="Wu L."/>
            <person name="Ma J."/>
        </authorList>
    </citation>
    <scope>NUCLEOTIDE SEQUENCE [LARGE SCALE GENOMIC DNA]</scope>
    <source>
        <strain evidence="4">CGMCC 1.13574</strain>
    </source>
</reference>
<dbReference type="CDD" id="cd06445">
    <property type="entry name" value="ATase"/>
    <property type="match status" value="1"/>
</dbReference>
<keyword evidence="1" id="KW-0227">DNA damage</keyword>
<gene>
    <name evidence="3" type="ORF">ACFO3Q_08300</name>
</gene>
<name>A0ABV9NJH3_9GAMM</name>
<sequence>MRPAPPRGAPAYDAAEARRRILDAIRAVPRGQVAAYGEIAARAGLPGRARLVARILAQGDAADLPWHRILRADGRVAFPAGSAHYRMQCERLRAEGVQVEEGRVRRPRASAAERLDAALWAPPPGRGGRRPS</sequence>
<dbReference type="Gene3D" id="1.10.10.10">
    <property type="entry name" value="Winged helix-like DNA-binding domain superfamily/Winged helix DNA-binding domain"/>
    <property type="match status" value="1"/>
</dbReference>
<dbReference type="InterPro" id="IPR036388">
    <property type="entry name" value="WH-like_DNA-bd_sf"/>
</dbReference>
<protein>
    <submittedName>
        <fullName evidence="3">MGMT family protein</fullName>
    </submittedName>
</protein>
<organism evidence="3 4">
    <name type="scientific">Coralloluteibacterium thermophilum</name>
    <dbReference type="NCBI Taxonomy" id="2707049"/>
    <lineage>
        <taxon>Bacteria</taxon>
        <taxon>Pseudomonadati</taxon>
        <taxon>Pseudomonadota</taxon>
        <taxon>Gammaproteobacteria</taxon>
        <taxon>Lysobacterales</taxon>
        <taxon>Lysobacteraceae</taxon>
        <taxon>Coralloluteibacterium</taxon>
    </lineage>
</organism>
<evidence type="ECO:0000259" key="2">
    <source>
        <dbReference type="Pfam" id="PF01035"/>
    </source>
</evidence>
<feature type="domain" description="Methylated-DNA-[protein]-cysteine S-methyltransferase DNA binding" evidence="2">
    <location>
        <begin position="18"/>
        <end position="97"/>
    </location>
</feature>
<evidence type="ECO:0000313" key="4">
    <source>
        <dbReference type="Proteomes" id="UP001595892"/>
    </source>
</evidence>
<dbReference type="SUPFAM" id="SSF46767">
    <property type="entry name" value="Methylated DNA-protein cysteine methyltransferase, C-terminal domain"/>
    <property type="match status" value="1"/>
</dbReference>
<dbReference type="Pfam" id="PF01035">
    <property type="entry name" value="DNA_binding_1"/>
    <property type="match status" value="1"/>
</dbReference>
<evidence type="ECO:0000256" key="1">
    <source>
        <dbReference type="ARBA" id="ARBA00022763"/>
    </source>
</evidence>
<accession>A0ABV9NJH3</accession>
<dbReference type="RefSeq" id="WP_377004188.1">
    <property type="nucleotide sequence ID" value="NZ_JBHSGG010000023.1"/>
</dbReference>
<dbReference type="InterPro" id="IPR036217">
    <property type="entry name" value="MethylDNA_cys_MeTrfase_DNAb"/>
</dbReference>
<dbReference type="Proteomes" id="UP001595892">
    <property type="component" value="Unassembled WGS sequence"/>
</dbReference>
<keyword evidence="4" id="KW-1185">Reference proteome</keyword>